<keyword evidence="3" id="KW-0969">Cilium</keyword>
<feature type="compositionally biased region" description="Low complexity" evidence="1">
    <location>
        <begin position="195"/>
        <end position="211"/>
    </location>
</feature>
<dbReference type="InterPro" id="IPR021136">
    <property type="entry name" value="Flagellar_hook_control-like_C"/>
</dbReference>
<comment type="caution">
    <text evidence="3">The sequence shown here is derived from an EMBL/GenBank/DDBJ whole genome shotgun (WGS) entry which is preliminary data.</text>
</comment>
<dbReference type="Gene3D" id="3.30.750.140">
    <property type="match status" value="1"/>
</dbReference>
<dbReference type="Pfam" id="PF02120">
    <property type="entry name" value="Flg_hook"/>
    <property type="match status" value="1"/>
</dbReference>
<accession>A0ABS3CXY4</accession>
<feature type="compositionally biased region" description="Low complexity" evidence="1">
    <location>
        <begin position="318"/>
        <end position="333"/>
    </location>
</feature>
<name>A0ABS3CXY4_9ALTE</name>
<protein>
    <submittedName>
        <fullName evidence="3">Flagellar hook-length control protein FliK</fullName>
    </submittedName>
</protein>
<feature type="region of interest" description="Disordered" evidence="1">
    <location>
        <begin position="192"/>
        <end position="218"/>
    </location>
</feature>
<evidence type="ECO:0000313" key="3">
    <source>
        <dbReference type="EMBL" id="MBN7821246.1"/>
    </source>
</evidence>
<keyword evidence="3" id="KW-0282">Flagellum</keyword>
<gene>
    <name evidence="3" type="ORF">J0A65_15340</name>
</gene>
<feature type="region of interest" description="Disordered" evidence="1">
    <location>
        <begin position="367"/>
        <end position="390"/>
    </location>
</feature>
<organism evidence="3 4">
    <name type="scientific">Bowmanella yangjiangensis</name>
    <dbReference type="NCBI Taxonomy" id="2811230"/>
    <lineage>
        <taxon>Bacteria</taxon>
        <taxon>Pseudomonadati</taxon>
        <taxon>Pseudomonadota</taxon>
        <taxon>Gammaproteobacteria</taxon>
        <taxon>Alteromonadales</taxon>
        <taxon>Alteromonadaceae</taxon>
        <taxon>Bowmanella</taxon>
    </lineage>
</organism>
<keyword evidence="3" id="KW-0966">Cell projection</keyword>
<sequence>MSELQLSPQSALLNAMRQMQQAGLTLPDNVAAQLSQVEVKLLPGNQLLLSLANRQVVINAKDLQGKLQNGQLYQLLTDNKDGGRLLFYTQTTATPAPTSQQSIPLGGAVFNSLLTAIVNNQQGLPDTLSFPARVLNQQAAALILDVQGQTLRLSLSAPLPELRPGQPVEVNYQRQQGQWTIKIDAQNVKLSESGSAEPKLSSSGPSSHTPSAKAATAEWPIPKQSTELFRFVQALSKPQNLDLAQLKQWVGQLPIVQQKSLMPLLLGPEGQVQSVKLQWPTGSQPELLLNRAQPVATLVVGKPVLQQMISSLQPTVGSAPPVSAPTSSAAPPTTLDTSKLLQGMQAPATPLNQVQNPIKVEGQVITGQPSPTQLQNGPVTSGTVQEQQPSLSKTQQAAQRVDLQDPLLQKFQDLGRRLMSQQDSPARLFNQIDTALADNRTVATDTGKLLQQLSQHLKQSLPQGNEQDAAALRSLLTTPALNLTPLQLVTTNSSQGLVGALVTLLQVALTSRLANQSGKLQAGQGQKLLDGLNALLETVRPSTSSTPVNQRNLSDMAQLEQRHQLLNTLGRLLGGHSHAKLRGVETQLQGQDSFYYNLPIAQGEVRRDIELLIRREPPPDKKSKSKHSADRQWNLTMKLEIGELGGLLAKARLYQTEVELDFYAANAALRDQVIQFIPHLKKRLTALGIQVNHSQCQLGKIPEHLQQRPYQVFETQA</sequence>
<evidence type="ECO:0000313" key="4">
    <source>
        <dbReference type="Proteomes" id="UP000663992"/>
    </source>
</evidence>
<proteinExistence type="predicted"/>
<reference evidence="3 4" key="1">
    <citation type="submission" date="2021-03" db="EMBL/GenBank/DDBJ databases">
        <title>novel species isolated from a fishpond in China.</title>
        <authorList>
            <person name="Lu H."/>
            <person name="Cai Z."/>
        </authorList>
    </citation>
    <scope>NUCLEOTIDE SEQUENCE [LARGE SCALE GENOMIC DNA]</scope>
    <source>
        <strain evidence="3 4">Y57</strain>
    </source>
</reference>
<feature type="region of interest" description="Disordered" evidence="1">
    <location>
        <begin position="314"/>
        <end position="333"/>
    </location>
</feature>
<dbReference type="InterPro" id="IPR038610">
    <property type="entry name" value="FliK-like_C_sf"/>
</dbReference>
<dbReference type="RefSeq" id="WP_206595197.1">
    <property type="nucleotide sequence ID" value="NZ_JAFKCS010000016.1"/>
</dbReference>
<evidence type="ECO:0000256" key="1">
    <source>
        <dbReference type="SAM" id="MobiDB-lite"/>
    </source>
</evidence>
<feature type="domain" description="Flagellar hook-length control protein-like C-terminal" evidence="2">
    <location>
        <begin position="623"/>
        <end position="699"/>
    </location>
</feature>
<dbReference type="Proteomes" id="UP000663992">
    <property type="component" value="Unassembled WGS sequence"/>
</dbReference>
<dbReference type="EMBL" id="JAFKCS010000016">
    <property type="protein sequence ID" value="MBN7821246.1"/>
    <property type="molecule type" value="Genomic_DNA"/>
</dbReference>
<keyword evidence="4" id="KW-1185">Reference proteome</keyword>
<evidence type="ECO:0000259" key="2">
    <source>
        <dbReference type="Pfam" id="PF02120"/>
    </source>
</evidence>